<dbReference type="InterPro" id="IPR036400">
    <property type="entry name" value="Cyt_B5-like_heme/steroid_sf"/>
</dbReference>
<evidence type="ECO:0000256" key="3">
    <source>
        <dbReference type="PROSITE-ProRule" id="PRU00023"/>
    </source>
</evidence>
<evidence type="ECO:0000313" key="7">
    <source>
        <dbReference type="EMBL" id="CAL4806415.1"/>
    </source>
</evidence>
<evidence type="ECO:0000313" key="8">
    <source>
        <dbReference type="Proteomes" id="UP001152797"/>
    </source>
</evidence>
<dbReference type="PRINTS" id="PR01415">
    <property type="entry name" value="ANKYRIN"/>
</dbReference>
<dbReference type="OrthoDB" id="547796at2759"/>
<feature type="repeat" description="ANK" evidence="3">
    <location>
        <begin position="251"/>
        <end position="283"/>
    </location>
</feature>
<name>A0A9P1M4U2_9DINO</name>
<dbReference type="SMART" id="SM01117">
    <property type="entry name" value="Cyt-b5"/>
    <property type="match status" value="1"/>
</dbReference>
<keyword evidence="2 3" id="KW-0040">ANK repeat</keyword>
<evidence type="ECO:0000256" key="1">
    <source>
        <dbReference type="ARBA" id="ARBA00022737"/>
    </source>
</evidence>
<feature type="repeat" description="ANK" evidence="3">
    <location>
        <begin position="349"/>
        <end position="381"/>
    </location>
</feature>
<feature type="repeat" description="ANK" evidence="3">
    <location>
        <begin position="316"/>
        <end position="348"/>
    </location>
</feature>
<evidence type="ECO:0000313" key="6">
    <source>
        <dbReference type="EMBL" id="CAL1172478.1"/>
    </source>
</evidence>
<dbReference type="InterPro" id="IPR002110">
    <property type="entry name" value="Ankyrin_rpt"/>
</dbReference>
<evidence type="ECO:0000313" key="5">
    <source>
        <dbReference type="EMBL" id="CAI4019103.1"/>
    </source>
</evidence>
<reference evidence="5" key="1">
    <citation type="submission" date="2022-10" db="EMBL/GenBank/DDBJ databases">
        <authorList>
            <person name="Chen Y."/>
            <person name="Dougan E. K."/>
            <person name="Chan C."/>
            <person name="Rhodes N."/>
            <person name="Thang M."/>
        </authorList>
    </citation>
    <scope>NUCLEOTIDE SEQUENCE</scope>
</reference>
<sequence>MVPPTASDASVPDAPSLPDGMALTHLLGCAAGKSSALHQGSFLDTPDGWLSEPVIPAAIAGYSQGCVAFQETLTGPDEFWGPVALAVAAAAFVGANRRGDSGGDGGVSAASTPKKVWRKAELQQFDGSSGDVILLAADGLVFDVSSARKLYGPGGRYAVLAGRDATRFLGKNSLEEESVELRSQPLNMAEKAFLSAWVMSFKSKYPIVGNLEEEEWDVSPASLLRAAELGDADELRRQLGKGADVALSDADGLQGLHWAARQGQTAALQVLLEAGANAEGRDLKGRSALHWAATFGHLAASEVLLEKIPVEASAADHWLPLHFAAQNGHVEVVQALLKKGADVNRASKAGVTALMGAARGGHRQVVEVLLAAGADQGAAVNGKTAQTWAENQGLNEIAELIASYGADNERRQP</sequence>
<evidence type="ECO:0000256" key="2">
    <source>
        <dbReference type="ARBA" id="ARBA00023043"/>
    </source>
</evidence>
<comment type="caution">
    <text evidence="5">The sequence shown here is derived from an EMBL/GenBank/DDBJ whole genome shotgun (WGS) entry which is preliminary data.</text>
</comment>
<protein>
    <submittedName>
        <fullName evidence="7">Ankyrin repeat domain-containing protein 50</fullName>
    </submittedName>
</protein>
<dbReference type="SUPFAM" id="SSF55856">
    <property type="entry name" value="Cytochrome b5-like heme/steroid binding domain"/>
    <property type="match status" value="1"/>
</dbReference>
<gene>
    <name evidence="5" type="ORF">C1SCF055_LOCUS43625</name>
</gene>
<dbReference type="PROSITE" id="PS50088">
    <property type="entry name" value="ANK_REPEAT"/>
    <property type="match status" value="4"/>
</dbReference>
<feature type="repeat" description="ANK" evidence="3">
    <location>
        <begin position="284"/>
        <end position="307"/>
    </location>
</feature>
<dbReference type="SMART" id="SM00248">
    <property type="entry name" value="ANK"/>
    <property type="match status" value="5"/>
</dbReference>
<feature type="domain" description="Cytochrome b5 heme-binding" evidence="4">
    <location>
        <begin position="117"/>
        <end position="212"/>
    </location>
</feature>
<evidence type="ECO:0000259" key="4">
    <source>
        <dbReference type="SMART" id="SM01117"/>
    </source>
</evidence>
<keyword evidence="8" id="KW-1185">Reference proteome</keyword>
<accession>A0A9P1M4U2</accession>
<dbReference type="Gene3D" id="1.25.40.20">
    <property type="entry name" value="Ankyrin repeat-containing domain"/>
    <property type="match status" value="2"/>
</dbReference>
<dbReference type="Pfam" id="PF00023">
    <property type="entry name" value="Ank"/>
    <property type="match status" value="1"/>
</dbReference>
<dbReference type="EMBL" id="CAMXCT030006733">
    <property type="protein sequence ID" value="CAL4806415.1"/>
    <property type="molecule type" value="Genomic_DNA"/>
</dbReference>
<dbReference type="SUPFAM" id="SSF48403">
    <property type="entry name" value="Ankyrin repeat"/>
    <property type="match status" value="1"/>
</dbReference>
<keyword evidence="1" id="KW-0677">Repeat</keyword>
<dbReference type="EMBL" id="CAMXCT010006733">
    <property type="protein sequence ID" value="CAI4019103.1"/>
    <property type="molecule type" value="Genomic_DNA"/>
</dbReference>
<dbReference type="InterPro" id="IPR050889">
    <property type="entry name" value="Dendritic_Spine_Reg/Scaffold"/>
</dbReference>
<dbReference type="Proteomes" id="UP001152797">
    <property type="component" value="Unassembled WGS sequence"/>
</dbReference>
<dbReference type="PROSITE" id="PS50297">
    <property type="entry name" value="ANK_REP_REGION"/>
    <property type="match status" value="4"/>
</dbReference>
<reference evidence="6" key="2">
    <citation type="submission" date="2024-04" db="EMBL/GenBank/DDBJ databases">
        <authorList>
            <person name="Chen Y."/>
            <person name="Shah S."/>
            <person name="Dougan E. K."/>
            <person name="Thang M."/>
            <person name="Chan C."/>
        </authorList>
    </citation>
    <scope>NUCLEOTIDE SEQUENCE [LARGE SCALE GENOMIC DNA]</scope>
</reference>
<organism evidence="5">
    <name type="scientific">Cladocopium goreaui</name>
    <dbReference type="NCBI Taxonomy" id="2562237"/>
    <lineage>
        <taxon>Eukaryota</taxon>
        <taxon>Sar</taxon>
        <taxon>Alveolata</taxon>
        <taxon>Dinophyceae</taxon>
        <taxon>Suessiales</taxon>
        <taxon>Symbiodiniaceae</taxon>
        <taxon>Cladocopium</taxon>
    </lineage>
</organism>
<dbReference type="PANTHER" id="PTHR24166:SF48">
    <property type="entry name" value="PROTEIN VAPYRIN"/>
    <property type="match status" value="1"/>
</dbReference>
<dbReference type="InterPro" id="IPR001199">
    <property type="entry name" value="Cyt_B5-like_heme/steroid-bd"/>
</dbReference>
<dbReference type="EMBL" id="CAMXCT020006733">
    <property type="protein sequence ID" value="CAL1172478.1"/>
    <property type="molecule type" value="Genomic_DNA"/>
</dbReference>
<dbReference type="InterPro" id="IPR036770">
    <property type="entry name" value="Ankyrin_rpt-contain_sf"/>
</dbReference>
<dbReference type="PANTHER" id="PTHR24166">
    <property type="entry name" value="ROLLING PEBBLES, ISOFORM B"/>
    <property type="match status" value="1"/>
</dbReference>
<proteinExistence type="predicted"/>
<dbReference type="Pfam" id="PF12796">
    <property type="entry name" value="Ank_2"/>
    <property type="match status" value="1"/>
</dbReference>
<dbReference type="Gene3D" id="3.10.120.10">
    <property type="entry name" value="Cytochrome b5-like heme/steroid binding domain"/>
    <property type="match status" value="1"/>
</dbReference>
<dbReference type="AlphaFoldDB" id="A0A9P1M4U2"/>